<dbReference type="Proteomes" id="UP000887159">
    <property type="component" value="Unassembled WGS sequence"/>
</dbReference>
<evidence type="ECO:0000313" key="2">
    <source>
        <dbReference type="Proteomes" id="UP000887159"/>
    </source>
</evidence>
<sequence>MIRVKEVLKEELSNTRAIAENIKSPQTEAVPEDRILKQRSLVIGQRRASWSILQTPTCPHLNTTRFEGYLCGHSEVSTRRSTPLPENGK</sequence>
<dbReference type="EMBL" id="BMAU01021372">
    <property type="protein sequence ID" value="GFY25746.1"/>
    <property type="molecule type" value="Genomic_DNA"/>
</dbReference>
<protein>
    <submittedName>
        <fullName evidence="1">Uncharacterized protein</fullName>
    </submittedName>
</protein>
<reference evidence="1" key="1">
    <citation type="submission" date="2020-08" db="EMBL/GenBank/DDBJ databases">
        <title>Multicomponent nature underlies the extraordinary mechanical properties of spider dragline silk.</title>
        <authorList>
            <person name="Kono N."/>
            <person name="Nakamura H."/>
            <person name="Mori M."/>
            <person name="Yoshida Y."/>
            <person name="Ohtoshi R."/>
            <person name="Malay A.D."/>
            <person name="Moran D.A.P."/>
            <person name="Tomita M."/>
            <person name="Numata K."/>
            <person name="Arakawa K."/>
        </authorList>
    </citation>
    <scope>NUCLEOTIDE SEQUENCE</scope>
</reference>
<name>A0A8X6W0K8_TRICX</name>
<organism evidence="1 2">
    <name type="scientific">Trichonephila clavipes</name>
    <name type="common">Golden silk orbweaver</name>
    <name type="synonym">Nephila clavipes</name>
    <dbReference type="NCBI Taxonomy" id="2585209"/>
    <lineage>
        <taxon>Eukaryota</taxon>
        <taxon>Metazoa</taxon>
        <taxon>Ecdysozoa</taxon>
        <taxon>Arthropoda</taxon>
        <taxon>Chelicerata</taxon>
        <taxon>Arachnida</taxon>
        <taxon>Araneae</taxon>
        <taxon>Araneomorphae</taxon>
        <taxon>Entelegynae</taxon>
        <taxon>Araneoidea</taxon>
        <taxon>Nephilidae</taxon>
        <taxon>Trichonephila</taxon>
    </lineage>
</organism>
<dbReference type="AlphaFoldDB" id="A0A8X6W0K8"/>
<proteinExistence type="predicted"/>
<comment type="caution">
    <text evidence="1">The sequence shown here is derived from an EMBL/GenBank/DDBJ whole genome shotgun (WGS) entry which is preliminary data.</text>
</comment>
<accession>A0A8X6W0K8</accession>
<gene>
    <name evidence="1" type="ORF">TNCV_3060771</name>
</gene>
<keyword evidence="2" id="KW-1185">Reference proteome</keyword>
<evidence type="ECO:0000313" key="1">
    <source>
        <dbReference type="EMBL" id="GFY25746.1"/>
    </source>
</evidence>